<name>A0A923LRS6_9FIRM</name>
<sequence>MRSCAISSRLNINGQERLNVTEREERAQRLHDSGYNCAQAVVCAYCDRFGLDENTAFKMAEGFGLGMGLMEVCGALTGAFMLAGCKQSKGCSHPGETKAQTYKLTKALAAAFEEKNGTYLCRTLKGVPDGTVRRSCPGCISDACQLIEEYLLK</sequence>
<dbReference type="Pfam" id="PF09719">
    <property type="entry name" value="C_GCAxxG_C_C"/>
    <property type="match status" value="1"/>
</dbReference>
<evidence type="ECO:0000313" key="1">
    <source>
        <dbReference type="EMBL" id="MBC5724043.1"/>
    </source>
</evidence>
<protein>
    <submittedName>
        <fullName evidence="1">C_GCAxxG_C_C family protein</fullName>
    </submittedName>
</protein>
<keyword evidence="2" id="KW-1185">Reference proteome</keyword>
<comment type="caution">
    <text evidence="1">The sequence shown here is derived from an EMBL/GenBank/DDBJ whole genome shotgun (WGS) entry which is preliminary data.</text>
</comment>
<accession>A0A923LRS6</accession>
<proteinExistence type="predicted"/>
<gene>
    <name evidence="1" type="ORF">H8S45_00955</name>
</gene>
<dbReference type="InterPro" id="IPR010181">
    <property type="entry name" value="CGCAxxGCC_motif"/>
</dbReference>
<dbReference type="NCBIfam" id="TIGR01909">
    <property type="entry name" value="C_GCAxxG_C_C"/>
    <property type="match status" value="1"/>
</dbReference>
<reference evidence="1" key="1">
    <citation type="submission" date="2020-08" db="EMBL/GenBank/DDBJ databases">
        <title>Genome public.</title>
        <authorList>
            <person name="Liu C."/>
            <person name="Sun Q."/>
        </authorList>
    </citation>
    <scope>NUCLEOTIDE SEQUENCE</scope>
    <source>
        <strain evidence="1">NSJ-28</strain>
    </source>
</reference>
<dbReference type="AlphaFoldDB" id="A0A923LRS6"/>
<dbReference type="EMBL" id="JACOPL010000001">
    <property type="protein sequence ID" value="MBC5724043.1"/>
    <property type="molecule type" value="Genomic_DNA"/>
</dbReference>
<organism evidence="1 2">
    <name type="scientific">Agathobaculum faecis</name>
    <dbReference type="NCBI Taxonomy" id="2763013"/>
    <lineage>
        <taxon>Bacteria</taxon>
        <taxon>Bacillati</taxon>
        <taxon>Bacillota</taxon>
        <taxon>Clostridia</taxon>
        <taxon>Eubacteriales</taxon>
        <taxon>Butyricicoccaceae</taxon>
        <taxon>Agathobaculum</taxon>
    </lineage>
</organism>
<dbReference type="Proteomes" id="UP000606499">
    <property type="component" value="Unassembled WGS sequence"/>
</dbReference>
<evidence type="ECO:0000313" key="2">
    <source>
        <dbReference type="Proteomes" id="UP000606499"/>
    </source>
</evidence>